<keyword evidence="1" id="KW-0812">Transmembrane</keyword>
<feature type="transmembrane region" description="Helical" evidence="1">
    <location>
        <begin position="163"/>
        <end position="180"/>
    </location>
</feature>
<feature type="transmembrane region" description="Helical" evidence="1">
    <location>
        <begin position="276"/>
        <end position="296"/>
    </location>
</feature>
<keyword evidence="3" id="KW-1185">Reference proteome</keyword>
<keyword evidence="1" id="KW-0472">Membrane</keyword>
<evidence type="ECO:0008006" key="4">
    <source>
        <dbReference type="Google" id="ProtNLM"/>
    </source>
</evidence>
<proteinExistence type="predicted"/>
<feature type="transmembrane region" description="Helical" evidence="1">
    <location>
        <begin position="106"/>
        <end position="132"/>
    </location>
</feature>
<dbReference type="Proteomes" id="UP001303046">
    <property type="component" value="Unassembled WGS sequence"/>
</dbReference>
<comment type="caution">
    <text evidence="2">The sequence shown here is derived from an EMBL/GenBank/DDBJ whole genome shotgun (WGS) entry which is preliminary data.</text>
</comment>
<protein>
    <recommendedName>
        <fullName evidence="4">G-protein coupled receptors family 1 profile domain-containing protein</fullName>
    </recommendedName>
</protein>
<evidence type="ECO:0000313" key="3">
    <source>
        <dbReference type="Proteomes" id="UP001303046"/>
    </source>
</evidence>
<keyword evidence="1" id="KW-1133">Transmembrane helix</keyword>
<dbReference type="EMBL" id="JAVFWL010000006">
    <property type="protein sequence ID" value="KAK6759553.1"/>
    <property type="molecule type" value="Genomic_DNA"/>
</dbReference>
<feature type="transmembrane region" description="Helical" evidence="1">
    <location>
        <begin position="201"/>
        <end position="224"/>
    </location>
</feature>
<feature type="transmembrane region" description="Helical" evidence="1">
    <location>
        <begin position="68"/>
        <end position="94"/>
    </location>
</feature>
<sequence>MSSPTVENSQFSTTWAIHEGMNNSFEDQSTSWSVEGVYIKWVAELLIHNRSTNESSQYLPILGLNASIYTNISLVLFYCIVVPLNVFFFVSIVPELTRKCVMKLKLLVATLVAVNIIWSITWLFLSVVVCIIQETDEVMFILNAEEDGIYIRESIWEIVAHQLIENILTVQSILIFAISIDRYLNLFNSYSTSCESVITKLFLVVLPFIVAATMFDHRVLALFIPVESAVFCRLCLLLCPSLLAVTLLLIALFPTESKSGFEPRFPMSMSTTLPRVMLVIVILDVFWRVAFFFQLLEVDFEFRIVTGSELGDDILRNILDVSYEIAIFIVHLFPFYFAVLLMIFVRHYRTQTSSRFSQISAVLCCKSDTIVDYRCETMRSILADQKKRRSMMVSVH</sequence>
<name>A0ABR1EAC5_NECAM</name>
<gene>
    <name evidence="2" type="primary">Necator_chrX.g21409</name>
    <name evidence="2" type="ORF">RB195_021248</name>
</gene>
<accession>A0ABR1EAC5</accession>
<feature type="transmembrane region" description="Helical" evidence="1">
    <location>
        <begin position="230"/>
        <end position="255"/>
    </location>
</feature>
<evidence type="ECO:0000256" key="1">
    <source>
        <dbReference type="SAM" id="Phobius"/>
    </source>
</evidence>
<evidence type="ECO:0000313" key="2">
    <source>
        <dbReference type="EMBL" id="KAK6759553.1"/>
    </source>
</evidence>
<organism evidence="2 3">
    <name type="scientific">Necator americanus</name>
    <name type="common">Human hookworm</name>
    <dbReference type="NCBI Taxonomy" id="51031"/>
    <lineage>
        <taxon>Eukaryota</taxon>
        <taxon>Metazoa</taxon>
        <taxon>Ecdysozoa</taxon>
        <taxon>Nematoda</taxon>
        <taxon>Chromadorea</taxon>
        <taxon>Rhabditida</taxon>
        <taxon>Rhabditina</taxon>
        <taxon>Rhabditomorpha</taxon>
        <taxon>Strongyloidea</taxon>
        <taxon>Ancylostomatidae</taxon>
        <taxon>Bunostominae</taxon>
        <taxon>Necator</taxon>
    </lineage>
</organism>
<feature type="transmembrane region" description="Helical" evidence="1">
    <location>
        <begin position="325"/>
        <end position="345"/>
    </location>
</feature>
<reference evidence="2 3" key="1">
    <citation type="submission" date="2023-08" db="EMBL/GenBank/DDBJ databases">
        <title>A Necator americanus chromosomal reference genome.</title>
        <authorList>
            <person name="Ilik V."/>
            <person name="Petrzelkova K.J."/>
            <person name="Pardy F."/>
            <person name="Fuh T."/>
            <person name="Niatou-Singa F.S."/>
            <person name="Gouil Q."/>
            <person name="Baker L."/>
            <person name="Ritchie M.E."/>
            <person name="Jex A.R."/>
            <person name="Gazzola D."/>
            <person name="Li H."/>
            <person name="Toshio Fujiwara R."/>
            <person name="Zhan B."/>
            <person name="Aroian R.V."/>
            <person name="Pafco B."/>
            <person name="Schwarz E.M."/>
        </authorList>
    </citation>
    <scope>NUCLEOTIDE SEQUENCE [LARGE SCALE GENOMIC DNA]</scope>
    <source>
        <strain evidence="2 3">Aroian</strain>
        <tissue evidence="2">Whole animal</tissue>
    </source>
</reference>